<protein>
    <submittedName>
        <fullName evidence="1">Uncharacterized protein</fullName>
    </submittedName>
</protein>
<dbReference type="Proteomes" id="UP000515908">
    <property type="component" value="Chromosome 10"/>
</dbReference>
<name>A0A7G2CFL2_9TRYP</name>
<dbReference type="VEuPathDB" id="TriTrypDB:ADEAN_000562100"/>
<accession>A0A7G2CFL2</accession>
<keyword evidence="2" id="KW-1185">Reference proteome</keyword>
<proteinExistence type="predicted"/>
<sequence length="338" mass="38408">MDLFPYVAYASVPPIALAAASPNHRLTTEMQTGMSVGCLHVEVTTDKYSYSAHVEGDTYVAITQNEDPHSVLCRRRPLEANDAPFSDLTQRSRYAPYAKEGSLPSDLKNEMFKNSCQENFFDDKRGYSYDSEDAEYSNMDSILSEQDPLGPHPPTGLVRRVTFQGSDALDQAFPIQFYYSSWWLTNTRDALPLSLDCHLLTSVSGWRLNDELARQLRPVLSQVYFQPSVRHLRQPAFRALKEEELVWWRKATQGTQKMFQAYAKVEVGLLSSSLRFLNLFNCPFAAGDAELECLHALEEICLSRMAVVTLDFLRKNHNLKKIFVSDLHALQSLVHRAV</sequence>
<reference evidence="1 2" key="1">
    <citation type="submission" date="2020-08" db="EMBL/GenBank/DDBJ databases">
        <authorList>
            <person name="Newling K."/>
            <person name="Davey J."/>
            <person name="Forrester S."/>
        </authorList>
    </citation>
    <scope>NUCLEOTIDE SEQUENCE [LARGE SCALE GENOMIC DNA]</scope>
    <source>
        <strain evidence="2">Crithidia deanei Carvalho (ATCC PRA-265)</strain>
    </source>
</reference>
<dbReference type="EMBL" id="LR877154">
    <property type="protein sequence ID" value="CAD2218135.1"/>
    <property type="molecule type" value="Genomic_DNA"/>
</dbReference>
<organism evidence="1 2">
    <name type="scientific">Angomonas deanei</name>
    <dbReference type="NCBI Taxonomy" id="59799"/>
    <lineage>
        <taxon>Eukaryota</taxon>
        <taxon>Discoba</taxon>
        <taxon>Euglenozoa</taxon>
        <taxon>Kinetoplastea</taxon>
        <taxon>Metakinetoplastina</taxon>
        <taxon>Trypanosomatida</taxon>
        <taxon>Trypanosomatidae</taxon>
        <taxon>Strigomonadinae</taxon>
        <taxon>Angomonas</taxon>
    </lineage>
</organism>
<gene>
    <name evidence="1" type="ORF">ADEAN_000562100</name>
</gene>
<evidence type="ECO:0000313" key="1">
    <source>
        <dbReference type="EMBL" id="CAD2218135.1"/>
    </source>
</evidence>
<evidence type="ECO:0000313" key="2">
    <source>
        <dbReference type="Proteomes" id="UP000515908"/>
    </source>
</evidence>
<dbReference type="AlphaFoldDB" id="A0A7G2CFL2"/>